<reference evidence="1 2" key="1">
    <citation type="submission" date="2018-06" db="EMBL/GenBank/DDBJ databases">
        <title>The Genome of Cuscuta australis (Dodder) Provides Insight into the Evolution of Plant Parasitism.</title>
        <authorList>
            <person name="Liu H."/>
        </authorList>
    </citation>
    <scope>NUCLEOTIDE SEQUENCE [LARGE SCALE GENOMIC DNA]</scope>
    <source>
        <strain evidence="2">cv. Yunnan</strain>
        <tissue evidence="1">Vines</tissue>
    </source>
</reference>
<gene>
    <name evidence="1" type="ORF">DM860_006120</name>
</gene>
<organism evidence="1 2">
    <name type="scientific">Cuscuta australis</name>
    <dbReference type="NCBI Taxonomy" id="267555"/>
    <lineage>
        <taxon>Eukaryota</taxon>
        <taxon>Viridiplantae</taxon>
        <taxon>Streptophyta</taxon>
        <taxon>Embryophyta</taxon>
        <taxon>Tracheophyta</taxon>
        <taxon>Spermatophyta</taxon>
        <taxon>Magnoliopsida</taxon>
        <taxon>eudicotyledons</taxon>
        <taxon>Gunneridae</taxon>
        <taxon>Pentapetalae</taxon>
        <taxon>asterids</taxon>
        <taxon>lamiids</taxon>
        <taxon>Solanales</taxon>
        <taxon>Convolvulaceae</taxon>
        <taxon>Cuscuteae</taxon>
        <taxon>Cuscuta</taxon>
        <taxon>Cuscuta subgen. Grammica</taxon>
        <taxon>Cuscuta sect. Cleistogrammica</taxon>
    </lineage>
</organism>
<sequence>MAIQALLDTGLIGGVFSTTKKKRKKKKKPLTAKVNCVSEAWKELSIKERRKLREQTKNTKVQSKSSSSQEEAWDVMFGCLLIWVFFPFVFLINCYVHITFMYGFFLLSSMSLLSR</sequence>
<dbReference type="Proteomes" id="UP000249390">
    <property type="component" value="Unassembled WGS sequence"/>
</dbReference>
<keyword evidence="2" id="KW-1185">Reference proteome</keyword>
<dbReference type="AlphaFoldDB" id="A0A328DKH7"/>
<accession>A0A328DKH7</accession>
<dbReference type="EMBL" id="NQVE01000125">
    <property type="protein sequence ID" value="RAL45966.1"/>
    <property type="molecule type" value="Genomic_DNA"/>
</dbReference>
<proteinExistence type="predicted"/>
<name>A0A328DKH7_9ASTE</name>
<comment type="caution">
    <text evidence="1">The sequence shown here is derived from an EMBL/GenBank/DDBJ whole genome shotgun (WGS) entry which is preliminary data.</text>
</comment>
<protein>
    <submittedName>
        <fullName evidence="1">Uncharacterized protein</fullName>
    </submittedName>
</protein>
<evidence type="ECO:0000313" key="2">
    <source>
        <dbReference type="Proteomes" id="UP000249390"/>
    </source>
</evidence>
<evidence type="ECO:0000313" key="1">
    <source>
        <dbReference type="EMBL" id="RAL45966.1"/>
    </source>
</evidence>